<dbReference type="Pfam" id="PF23622">
    <property type="entry name" value="LRR_At1g61320_AtMIF1"/>
    <property type="match status" value="1"/>
</dbReference>
<dbReference type="PANTHER" id="PTHR34145">
    <property type="entry name" value="OS02G0105600 PROTEIN"/>
    <property type="match status" value="1"/>
</dbReference>
<reference evidence="3" key="2">
    <citation type="journal article" date="2017" name="J. Anim. Genet.">
        <title>Multiple reference genome sequences of hot pepper reveal the massive evolution of plant disease resistance genes by retroduplication.</title>
        <authorList>
            <person name="Kim S."/>
            <person name="Park J."/>
            <person name="Yeom S.-I."/>
            <person name="Kim Y.-M."/>
            <person name="Seo E."/>
            <person name="Kim K.-T."/>
            <person name="Kim M.-S."/>
            <person name="Lee J.M."/>
            <person name="Cheong K."/>
            <person name="Shin H.-S."/>
            <person name="Kim S.-B."/>
            <person name="Han K."/>
            <person name="Lee J."/>
            <person name="Park M."/>
            <person name="Lee H.-A."/>
            <person name="Lee H.-Y."/>
            <person name="Lee Y."/>
            <person name="Oh S."/>
            <person name="Lee J.H."/>
            <person name="Choi E."/>
            <person name="Choi E."/>
            <person name="Lee S.E."/>
            <person name="Jeon J."/>
            <person name="Kim H."/>
            <person name="Choi G."/>
            <person name="Song H."/>
            <person name="Lee J."/>
            <person name="Lee S.-C."/>
            <person name="Kwon J.-K."/>
            <person name="Lee H.-Y."/>
            <person name="Koo N."/>
            <person name="Hong Y."/>
            <person name="Kim R.W."/>
            <person name="Kang W.-H."/>
            <person name="Huh J.H."/>
            <person name="Kang B.-C."/>
            <person name="Yang T.-J."/>
            <person name="Lee Y.-H."/>
            <person name="Bennetzen J.L."/>
            <person name="Choi D."/>
        </authorList>
    </citation>
    <scope>NUCLEOTIDE SEQUENCE [LARGE SCALE GENOMIC DNA]</scope>
    <source>
        <strain evidence="3">cv. PBC81</strain>
    </source>
</reference>
<dbReference type="OrthoDB" id="1289318at2759"/>
<dbReference type="Gene3D" id="3.80.10.10">
    <property type="entry name" value="Ribonuclease Inhibitor"/>
    <property type="match status" value="1"/>
</dbReference>
<feature type="domain" description="FBD" evidence="1">
    <location>
        <begin position="339"/>
        <end position="417"/>
    </location>
</feature>
<accession>A0A2G2W4K9</accession>
<dbReference type="AlphaFoldDB" id="A0A2G2W4K9"/>
<protein>
    <recommendedName>
        <fullName evidence="1">FBD domain-containing protein</fullName>
    </recommendedName>
</protein>
<name>A0A2G2W4K9_CAPBA</name>
<proteinExistence type="predicted"/>
<dbReference type="PANTHER" id="PTHR34145:SF28">
    <property type="entry name" value="F-BOX DOMAIN-CONTAINING PROTEIN"/>
    <property type="match status" value="1"/>
</dbReference>
<organism evidence="2 3">
    <name type="scientific">Capsicum baccatum</name>
    <name type="common">Peruvian pepper</name>
    <dbReference type="NCBI Taxonomy" id="33114"/>
    <lineage>
        <taxon>Eukaryota</taxon>
        <taxon>Viridiplantae</taxon>
        <taxon>Streptophyta</taxon>
        <taxon>Embryophyta</taxon>
        <taxon>Tracheophyta</taxon>
        <taxon>Spermatophyta</taxon>
        <taxon>Magnoliopsida</taxon>
        <taxon>eudicotyledons</taxon>
        <taxon>Gunneridae</taxon>
        <taxon>Pentapetalae</taxon>
        <taxon>asterids</taxon>
        <taxon>lamiids</taxon>
        <taxon>Solanales</taxon>
        <taxon>Solanaceae</taxon>
        <taxon>Solanoideae</taxon>
        <taxon>Capsiceae</taxon>
        <taxon>Capsicum</taxon>
    </lineage>
</organism>
<dbReference type="Proteomes" id="UP000224567">
    <property type="component" value="Unassembled WGS sequence"/>
</dbReference>
<evidence type="ECO:0000259" key="1">
    <source>
        <dbReference type="SMART" id="SM00579"/>
    </source>
</evidence>
<keyword evidence="3" id="KW-1185">Reference proteome</keyword>
<dbReference type="InterPro" id="IPR032675">
    <property type="entry name" value="LRR_dom_sf"/>
</dbReference>
<comment type="caution">
    <text evidence="2">The sequence shown here is derived from an EMBL/GenBank/DDBJ whole genome shotgun (WGS) entry which is preliminary data.</text>
</comment>
<reference evidence="2 3" key="1">
    <citation type="journal article" date="2017" name="Genome Biol.">
        <title>New reference genome sequences of hot pepper reveal the massive evolution of plant disease-resistance genes by retroduplication.</title>
        <authorList>
            <person name="Kim S."/>
            <person name="Park J."/>
            <person name="Yeom S.I."/>
            <person name="Kim Y.M."/>
            <person name="Seo E."/>
            <person name="Kim K.T."/>
            <person name="Kim M.S."/>
            <person name="Lee J.M."/>
            <person name="Cheong K."/>
            <person name="Shin H.S."/>
            <person name="Kim S.B."/>
            <person name="Han K."/>
            <person name="Lee J."/>
            <person name="Park M."/>
            <person name="Lee H.A."/>
            <person name="Lee H.Y."/>
            <person name="Lee Y."/>
            <person name="Oh S."/>
            <person name="Lee J.H."/>
            <person name="Choi E."/>
            <person name="Choi E."/>
            <person name="Lee S.E."/>
            <person name="Jeon J."/>
            <person name="Kim H."/>
            <person name="Choi G."/>
            <person name="Song H."/>
            <person name="Lee J."/>
            <person name="Lee S.C."/>
            <person name="Kwon J.K."/>
            <person name="Lee H.Y."/>
            <person name="Koo N."/>
            <person name="Hong Y."/>
            <person name="Kim R.W."/>
            <person name="Kang W.H."/>
            <person name="Huh J.H."/>
            <person name="Kang B.C."/>
            <person name="Yang T.J."/>
            <person name="Lee Y.H."/>
            <person name="Bennetzen J.L."/>
            <person name="Choi D."/>
        </authorList>
    </citation>
    <scope>NUCLEOTIDE SEQUENCE [LARGE SCALE GENOMIC DNA]</scope>
    <source>
        <strain evidence="3">cv. PBC81</strain>
    </source>
</reference>
<dbReference type="SMART" id="SM00579">
    <property type="entry name" value="FBD"/>
    <property type="match status" value="1"/>
</dbReference>
<dbReference type="EMBL" id="MLFT02000008">
    <property type="protein sequence ID" value="PHT40129.1"/>
    <property type="molecule type" value="Genomic_DNA"/>
</dbReference>
<sequence length="419" mass="48777">MFVPVSLVFNFPVGGTKEDIIDYLSSIHRELYWKSSDKIQKFRVWGLSYEERYAKDVDLWVHFATKLGNVEEFSLFPYGDESCPIYQFPQFGYKNSSMRNLFLFNCQLNPRASVHWSSLVSLQIGFIELTDCVMERVLSGCPNLECLELIQLSGIRLLEIRSVKLRELTLIDYYDKNHDIWLEIIAPYIQQLELLGSFSEIRIGQRNVASLVTAKLGLNFRFEDKVRNLEKECSYLKELLHSVAHVENLELGTWCIECMSVLELKGWQSPPSRQKLLEISAIIDQLEFPGICSFLRNSAELETLVIDWHWWCNNESRELLLKCTNEDEQSRRFETHYFNCSLLHLKTIKFIDCFDLLTKKNSVLPLVKYLLKHATVLEKIVVAARLIGTVASRDYVKMEQEFLGFPRSSPNASIMFSYL</sequence>
<evidence type="ECO:0000313" key="2">
    <source>
        <dbReference type="EMBL" id="PHT40129.1"/>
    </source>
</evidence>
<evidence type="ECO:0000313" key="3">
    <source>
        <dbReference type="Proteomes" id="UP000224567"/>
    </source>
</evidence>
<gene>
    <name evidence="2" type="ORF">CQW23_18983</name>
</gene>
<dbReference type="InterPro" id="IPR053772">
    <property type="entry name" value="At1g61320/At1g61330-like"/>
</dbReference>
<dbReference type="InterPro" id="IPR006566">
    <property type="entry name" value="FBD"/>
</dbReference>
<dbReference type="InterPro" id="IPR055357">
    <property type="entry name" value="LRR_At1g61320_AtMIF1"/>
</dbReference>